<proteinExistence type="predicted"/>
<keyword evidence="2" id="KW-0812">Transmembrane</keyword>
<evidence type="ECO:0000256" key="1">
    <source>
        <dbReference type="SAM" id="MobiDB-lite"/>
    </source>
</evidence>
<sequence>MYIIAIAWLFTASLLSIGQSSVVAGVLTFLFWGLLPLCLLLWLIGTPARLRRKARRERTSVSEQTAQEDRSV</sequence>
<reference evidence="3 4" key="1">
    <citation type="submission" date="2024-07" db="EMBL/GenBank/DDBJ databases">
        <title>Uliginosibacterium paludis KCTC:42655.</title>
        <authorList>
            <person name="Kim M.K."/>
        </authorList>
    </citation>
    <scope>NUCLEOTIDE SEQUENCE [LARGE SCALE GENOMIC DNA]</scope>
    <source>
        <strain evidence="3 4">KCTC 42655</strain>
    </source>
</reference>
<keyword evidence="2" id="KW-0472">Membrane</keyword>
<keyword evidence="4" id="KW-1185">Reference proteome</keyword>
<protein>
    <recommendedName>
        <fullName evidence="5">DUF2842 domain-containing protein</fullName>
    </recommendedName>
</protein>
<gene>
    <name evidence="3" type="ORF">ABVT11_08180</name>
</gene>
<dbReference type="Proteomes" id="UP001548590">
    <property type="component" value="Unassembled WGS sequence"/>
</dbReference>
<accession>A0ABV2CPQ8</accession>
<feature type="region of interest" description="Disordered" evidence="1">
    <location>
        <begin position="52"/>
        <end position="72"/>
    </location>
</feature>
<organism evidence="3 4">
    <name type="scientific">Uliginosibacterium paludis</name>
    <dbReference type="NCBI Taxonomy" id="1615952"/>
    <lineage>
        <taxon>Bacteria</taxon>
        <taxon>Pseudomonadati</taxon>
        <taxon>Pseudomonadota</taxon>
        <taxon>Betaproteobacteria</taxon>
        <taxon>Rhodocyclales</taxon>
        <taxon>Zoogloeaceae</taxon>
        <taxon>Uliginosibacterium</taxon>
    </lineage>
</organism>
<name>A0ABV2CPQ8_9RHOO</name>
<evidence type="ECO:0000313" key="3">
    <source>
        <dbReference type="EMBL" id="MET1489803.1"/>
    </source>
</evidence>
<dbReference type="EMBL" id="JBEWLZ010000004">
    <property type="protein sequence ID" value="MET1489803.1"/>
    <property type="molecule type" value="Genomic_DNA"/>
</dbReference>
<evidence type="ECO:0000256" key="2">
    <source>
        <dbReference type="SAM" id="Phobius"/>
    </source>
</evidence>
<dbReference type="RefSeq" id="WP_345923042.1">
    <property type="nucleotide sequence ID" value="NZ_JBDIVF010000001.1"/>
</dbReference>
<feature type="transmembrane region" description="Helical" evidence="2">
    <location>
        <begin position="30"/>
        <end position="50"/>
    </location>
</feature>
<keyword evidence="2" id="KW-1133">Transmembrane helix</keyword>
<evidence type="ECO:0000313" key="4">
    <source>
        <dbReference type="Proteomes" id="UP001548590"/>
    </source>
</evidence>
<evidence type="ECO:0008006" key="5">
    <source>
        <dbReference type="Google" id="ProtNLM"/>
    </source>
</evidence>
<comment type="caution">
    <text evidence="3">The sequence shown here is derived from an EMBL/GenBank/DDBJ whole genome shotgun (WGS) entry which is preliminary data.</text>
</comment>